<evidence type="ECO:0000313" key="1">
    <source>
        <dbReference type="EMBL" id="GAG99962.1"/>
    </source>
</evidence>
<name>X1D4E7_9ZZZZ</name>
<dbReference type="EMBL" id="BART01020089">
    <property type="protein sequence ID" value="GAG99962.1"/>
    <property type="molecule type" value="Genomic_DNA"/>
</dbReference>
<gene>
    <name evidence="1" type="ORF">S01H4_37404</name>
</gene>
<organism evidence="1">
    <name type="scientific">marine sediment metagenome</name>
    <dbReference type="NCBI Taxonomy" id="412755"/>
    <lineage>
        <taxon>unclassified sequences</taxon>
        <taxon>metagenomes</taxon>
        <taxon>ecological metagenomes</taxon>
    </lineage>
</organism>
<proteinExistence type="predicted"/>
<feature type="non-terminal residue" evidence="1">
    <location>
        <position position="1"/>
    </location>
</feature>
<comment type="caution">
    <text evidence="1">The sequence shown here is derived from an EMBL/GenBank/DDBJ whole genome shotgun (WGS) entry which is preliminary data.</text>
</comment>
<dbReference type="AlphaFoldDB" id="X1D4E7"/>
<protein>
    <submittedName>
        <fullName evidence="1">Uncharacterized protein</fullName>
    </submittedName>
</protein>
<sequence length="53" mass="6381">YELHREFEQFLNNNCDNTSFLDKYGISVVYGQCDNQNLTKIYPNVYLYSDLYD</sequence>
<reference evidence="1" key="1">
    <citation type="journal article" date="2014" name="Front. Microbiol.">
        <title>High frequency of phylogenetically diverse reductive dehalogenase-homologous genes in deep subseafloor sedimentary metagenomes.</title>
        <authorList>
            <person name="Kawai M."/>
            <person name="Futagami T."/>
            <person name="Toyoda A."/>
            <person name="Takaki Y."/>
            <person name="Nishi S."/>
            <person name="Hori S."/>
            <person name="Arai W."/>
            <person name="Tsubouchi T."/>
            <person name="Morono Y."/>
            <person name="Uchiyama I."/>
            <person name="Ito T."/>
            <person name="Fujiyama A."/>
            <person name="Inagaki F."/>
            <person name="Takami H."/>
        </authorList>
    </citation>
    <scope>NUCLEOTIDE SEQUENCE</scope>
    <source>
        <strain evidence="1">Expedition CK06-06</strain>
    </source>
</reference>
<accession>X1D4E7</accession>